<dbReference type="InterPro" id="IPR031584">
    <property type="entry name" value="Put_ABC_export"/>
</dbReference>
<reference evidence="2 3" key="1">
    <citation type="journal article" date="2011" name="J. Bacteriol.">
        <title>Genome sequence of the verrucomicrobium Opitutus terrae PB90-1, an abundant inhabitant of rice paddy soil ecosystems.</title>
        <authorList>
            <person name="van Passel M.W."/>
            <person name="Kant R."/>
            <person name="Palva A."/>
            <person name="Copeland A."/>
            <person name="Lucas S."/>
            <person name="Lapidus A."/>
            <person name="Glavina del Rio T."/>
            <person name="Pitluck S."/>
            <person name="Goltsman E."/>
            <person name="Clum A."/>
            <person name="Sun H."/>
            <person name="Schmutz J."/>
            <person name="Larimer F.W."/>
            <person name="Land M.L."/>
            <person name="Hauser L."/>
            <person name="Kyrpides N."/>
            <person name="Mikhailova N."/>
            <person name="Richardson P.P."/>
            <person name="Janssen P.H."/>
            <person name="de Vos W.M."/>
            <person name="Smidt H."/>
        </authorList>
    </citation>
    <scope>NUCLEOTIDE SEQUENCE [LARGE SCALE GENOMIC DNA]</scope>
    <source>
        <strain evidence="3">DSM 11246 / JCM 15787 / PB90-1</strain>
    </source>
</reference>
<dbReference type="AlphaFoldDB" id="B1ZSU1"/>
<dbReference type="OrthoDB" id="6014113at2"/>
<sequence>MVSALLYLRWTSLRNAFRAHAARLRRPKYLAGFLFAAAYFYFFFMRPAASGLPARGAFFGALPADATTLLLGAGALALFVIISGMWLLASGQPGIRFTEAEIAFLFPAPVSRRTLVHYKLLSALAASLIQTLFFALIFNSRALFSVRVLYILAGWWIVLTFLNFHYMATTLTTARLAAAGFGQRRRLAVGGTALLAVAGAVALWTWRTQPDVLLAPSLTGWARDVLTHGPLGWVLAPFRWLVAPFFAGGPAAFLLAIGPALALLAAHYVWVVRLNVSFEEAAIAAAARRAAQVTAALRTGKRTLSARTTARRDPFSLALARWPELAFLWKNLLSSPAWLTWRAWLNGALVIIVGTLVLQRTMGDSYWLAGAPLATASAMGGLMALFYGPLLTRMDLRQDLANADVLKTYPLAGWRIVLGELLAPTAIIAGIIWLAILAWLLGLWGQHPPQLSEVWFSPHLRVILALAAAATAPFLVALELLVPNAAPVLLPGWFHSLRTPAAGIDLMGQRLIFGFGQVLVVLLALLPAAIAAALLGFIVQAFAGPAIAIVVATIAVILVLVGELWCGVWVVGRRFERLDLVEARP</sequence>
<dbReference type="Pfam" id="PF16962">
    <property type="entry name" value="ABC_export"/>
    <property type="match status" value="1"/>
</dbReference>
<dbReference type="eggNOG" id="ENOG5030KHK">
    <property type="taxonomic scope" value="Bacteria"/>
</dbReference>
<dbReference type="Proteomes" id="UP000007013">
    <property type="component" value="Chromosome"/>
</dbReference>
<feature type="transmembrane region" description="Helical" evidence="1">
    <location>
        <begin position="144"/>
        <end position="166"/>
    </location>
</feature>
<keyword evidence="3" id="KW-1185">Reference proteome</keyword>
<dbReference type="STRING" id="452637.Oter_1501"/>
<feature type="transmembrane region" description="Helical" evidence="1">
    <location>
        <begin position="69"/>
        <end position="89"/>
    </location>
</feature>
<feature type="transmembrane region" description="Helical" evidence="1">
    <location>
        <begin position="511"/>
        <end position="539"/>
    </location>
</feature>
<dbReference type="KEGG" id="ote:Oter_1501"/>
<evidence type="ECO:0000313" key="3">
    <source>
        <dbReference type="Proteomes" id="UP000007013"/>
    </source>
</evidence>
<keyword evidence="1" id="KW-1133">Transmembrane helix</keyword>
<dbReference type="EMBL" id="CP001032">
    <property type="protein sequence ID" value="ACB74785.1"/>
    <property type="molecule type" value="Genomic_DNA"/>
</dbReference>
<feature type="transmembrane region" description="Helical" evidence="1">
    <location>
        <begin position="339"/>
        <end position="359"/>
    </location>
</feature>
<keyword evidence="1" id="KW-0812">Transmembrane</keyword>
<feature type="transmembrane region" description="Helical" evidence="1">
    <location>
        <begin position="462"/>
        <end position="490"/>
    </location>
</feature>
<feature type="transmembrane region" description="Helical" evidence="1">
    <location>
        <begin position="120"/>
        <end position="138"/>
    </location>
</feature>
<protein>
    <submittedName>
        <fullName evidence="2">Putative ABC transporter, permease protein</fullName>
    </submittedName>
</protein>
<gene>
    <name evidence="2" type="ordered locus">Oter_1501</name>
</gene>
<name>B1ZSU1_OPITP</name>
<feature type="transmembrane region" description="Helical" evidence="1">
    <location>
        <begin position="421"/>
        <end position="442"/>
    </location>
</feature>
<feature type="transmembrane region" description="Helical" evidence="1">
    <location>
        <begin position="365"/>
        <end position="387"/>
    </location>
</feature>
<dbReference type="RefSeq" id="WP_012374323.1">
    <property type="nucleotide sequence ID" value="NC_010571.1"/>
</dbReference>
<proteinExistence type="predicted"/>
<keyword evidence="1" id="KW-0472">Membrane</keyword>
<feature type="transmembrane region" description="Helical" evidence="1">
    <location>
        <begin position="240"/>
        <end position="264"/>
    </location>
</feature>
<feature type="transmembrane region" description="Helical" evidence="1">
    <location>
        <begin position="545"/>
        <end position="571"/>
    </location>
</feature>
<feature type="transmembrane region" description="Helical" evidence="1">
    <location>
        <begin position="187"/>
        <end position="206"/>
    </location>
</feature>
<evidence type="ECO:0000313" key="2">
    <source>
        <dbReference type="EMBL" id="ACB74785.1"/>
    </source>
</evidence>
<dbReference type="HOGENOM" id="CLU_464419_0_0_0"/>
<feature type="transmembrane region" description="Helical" evidence="1">
    <location>
        <begin position="29"/>
        <end position="49"/>
    </location>
</feature>
<organism evidence="2 3">
    <name type="scientific">Opitutus terrae (strain DSM 11246 / JCM 15787 / PB90-1)</name>
    <dbReference type="NCBI Taxonomy" id="452637"/>
    <lineage>
        <taxon>Bacteria</taxon>
        <taxon>Pseudomonadati</taxon>
        <taxon>Verrucomicrobiota</taxon>
        <taxon>Opitutia</taxon>
        <taxon>Opitutales</taxon>
        <taxon>Opitutaceae</taxon>
        <taxon>Opitutus</taxon>
    </lineage>
</organism>
<evidence type="ECO:0000256" key="1">
    <source>
        <dbReference type="SAM" id="Phobius"/>
    </source>
</evidence>
<accession>B1ZSU1</accession>